<dbReference type="PATRIC" id="fig|220754.4.peg.372"/>
<evidence type="ECO:0000313" key="1">
    <source>
        <dbReference type="EMBL" id="KIL53035.1"/>
    </source>
</evidence>
<dbReference type="RefSeq" id="WP_041054014.1">
    <property type="nucleotide sequence ID" value="NZ_JXRR01000001.1"/>
</dbReference>
<dbReference type="Proteomes" id="UP000031972">
    <property type="component" value="Unassembled WGS sequence"/>
</dbReference>
<accession>A0A0C2RS31</accession>
<proteinExistence type="predicted"/>
<evidence type="ECO:0000313" key="2">
    <source>
        <dbReference type="Proteomes" id="UP000031972"/>
    </source>
</evidence>
<dbReference type="AlphaFoldDB" id="A0A0C2RS31"/>
<dbReference type="SUPFAM" id="SSF53335">
    <property type="entry name" value="S-adenosyl-L-methionine-dependent methyltransferases"/>
    <property type="match status" value="1"/>
</dbReference>
<dbReference type="OrthoDB" id="9780095at2"/>
<dbReference type="InterPro" id="IPR029063">
    <property type="entry name" value="SAM-dependent_MTases_sf"/>
</dbReference>
<comment type="caution">
    <text evidence="1">The sequence shown here is derived from an EMBL/GenBank/DDBJ whole genome shotgun (WGS) entry which is preliminary data.</text>
</comment>
<name>A0A0C2RS31_9BACL</name>
<reference evidence="1 2" key="1">
    <citation type="submission" date="2015-01" db="EMBL/GenBank/DDBJ databases">
        <title>Jeotgalibacillus campisalis genome sequencing.</title>
        <authorList>
            <person name="Goh K.M."/>
            <person name="Chan K.-G."/>
            <person name="Yaakop A.S."/>
            <person name="Ee R."/>
            <person name="Gan H.M."/>
            <person name="Chan C.S."/>
        </authorList>
    </citation>
    <scope>NUCLEOTIDE SEQUENCE [LARGE SCALE GENOMIC DNA]</scope>
    <source>
        <strain evidence="1 2">SF-57</strain>
    </source>
</reference>
<dbReference type="Gene3D" id="3.40.50.150">
    <property type="entry name" value="Vaccinia Virus protein VP39"/>
    <property type="match status" value="1"/>
</dbReference>
<evidence type="ECO:0008006" key="3">
    <source>
        <dbReference type="Google" id="ProtNLM"/>
    </source>
</evidence>
<protein>
    <recommendedName>
        <fullName evidence="3">SAM-dependent methyltransferase</fullName>
    </recommendedName>
</protein>
<gene>
    <name evidence="1" type="ORF">KR50_03640</name>
</gene>
<organism evidence="1 2">
    <name type="scientific">Jeotgalibacillus campisalis</name>
    <dbReference type="NCBI Taxonomy" id="220754"/>
    <lineage>
        <taxon>Bacteria</taxon>
        <taxon>Bacillati</taxon>
        <taxon>Bacillota</taxon>
        <taxon>Bacilli</taxon>
        <taxon>Bacillales</taxon>
        <taxon>Caryophanaceae</taxon>
        <taxon>Jeotgalibacillus</taxon>
    </lineage>
</organism>
<keyword evidence="2" id="KW-1185">Reference proteome</keyword>
<dbReference type="EMBL" id="JXRR01000001">
    <property type="protein sequence ID" value="KIL53035.1"/>
    <property type="molecule type" value="Genomic_DNA"/>
</dbReference>
<sequence>MTEQEYDQMLSIKPTSGLQVLSSSIHQNRYEATPYAALEALGAEYPFHRKDGLVDYGSGKGRVPFFLHHQFQLSATGVEVNASLYQEAMENQTNYMKKKKNTVGSVHFERCLAEEYRVEKDQNKFYFFNPFSTQIFIKVVNNISKSAEKNPRTVDLILYYPTTEYVHFLHDKTAFDLYADIKIPGYYEKDEHERFLIFRLELTSD</sequence>